<reference evidence="2" key="1">
    <citation type="submission" date="2020-08" db="EMBL/GenBank/DDBJ databases">
        <title>Multicomponent nature underlies the extraordinary mechanical properties of spider dragline silk.</title>
        <authorList>
            <person name="Kono N."/>
            <person name="Nakamura H."/>
            <person name="Mori M."/>
            <person name="Yoshida Y."/>
            <person name="Ohtoshi R."/>
            <person name="Malay A.D."/>
            <person name="Moran D.A.P."/>
            <person name="Tomita M."/>
            <person name="Numata K."/>
            <person name="Arakawa K."/>
        </authorList>
    </citation>
    <scope>NUCLEOTIDE SEQUENCE</scope>
</reference>
<evidence type="ECO:0000313" key="2">
    <source>
        <dbReference type="EMBL" id="GFU19621.1"/>
    </source>
</evidence>
<dbReference type="AlphaFoldDB" id="A0A8X6UI13"/>
<gene>
    <name evidence="2" type="primary">AVEN_184515_1</name>
    <name evidence="2" type="ORF">NPIL_377021</name>
</gene>
<feature type="signal peptide" evidence="1">
    <location>
        <begin position="1"/>
        <end position="18"/>
    </location>
</feature>
<evidence type="ECO:0000256" key="1">
    <source>
        <dbReference type="SAM" id="SignalP"/>
    </source>
</evidence>
<proteinExistence type="predicted"/>
<accession>A0A8X6UI13</accession>
<dbReference type="PANTHER" id="PTHR33964:SF1">
    <property type="entry name" value="RE45066P"/>
    <property type="match status" value="1"/>
</dbReference>
<dbReference type="Proteomes" id="UP000887013">
    <property type="component" value="Unassembled WGS sequence"/>
</dbReference>
<comment type="caution">
    <text evidence="2">The sequence shown here is derived from an EMBL/GenBank/DDBJ whole genome shotgun (WGS) entry which is preliminary data.</text>
</comment>
<sequence length="229" mass="26350">MFIYLLIILGIWEGTAEANKMCDVSAHRTCFPSDYFDFPTNEEELNKACPIFLETMECLKTYAQTCGEEKVDFSFSLETHQKLIDLGKEICQKDSELHLNVVEHIGCINSAIKDKENKCKDSKSSKMDKLENYINELEKNQVEASGYLIDEWRSYSCLYHSLGVACNVARIHEKCGSEAKNLIMQLIDQSGFVEQYCQSPLREDSRELIQILELGLEEENDLKEVLYNE</sequence>
<dbReference type="OrthoDB" id="6411641at2759"/>
<protein>
    <recommendedName>
        <fullName evidence="4">DUF19 domain-containing protein</fullName>
    </recommendedName>
</protein>
<evidence type="ECO:0008006" key="4">
    <source>
        <dbReference type="Google" id="ProtNLM"/>
    </source>
</evidence>
<name>A0A8X6UI13_NEPPI</name>
<evidence type="ECO:0000313" key="3">
    <source>
        <dbReference type="Proteomes" id="UP000887013"/>
    </source>
</evidence>
<keyword evidence="1" id="KW-0732">Signal</keyword>
<dbReference type="EMBL" id="BMAW01031096">
    <property type="protein sequence ID" value="GFU19621.1"/>
    <property type="molecule type" value="Genomic_DNA"/>
</dbReference>
<feature type="chain" id="PRO_5036486801" description="DUF19 domain-containing protein" evidence="1">
    <location>
        <begin position="19"/>
        <end position="229"/>
    </location>
</feature>
<dbReference type="PANTHER" id="PTHR33964">
    <property type="entry name" value="RE45066P-RELATED"/>
    <property type="match status" value="1"/>
</dbReference>
<keyword evidence="3" id="KW-1185">Reference proteome</keyword>
<organism evidence="2 3">
    <name type="scientific">Nephila pilipes</name>
    <name type="common">Giant wood spider</name>
    <name type="synonym">Nephila maculata</name>
    <dbReference type="NCBI Taxonomy" id="299642"/>
    <lineage>
        <taxon>Eukaryota</taxon>
        <taxon>Metazoa</taxon>
        <taxon>Ecdysozoa</taxon>
        <taxon>Arthropoda</taxon>
        <taxon>Chelicerata</taxon>
        <taxon>Arachnida</taxon>
        <taxon>Araneae</taxon>
        <taxon>Araneomorphae</taxon>
        <taxon>Entelegynae</taxon>
        <taxon>Araneoidea</taxon>
        <taxon>Nephilidae</taxon>
        <taxon>Nephila</taxon>
    </lineage>
</organism>